<evidence type="ECO:0000256" key="1">
    <source>
        <dbReference type="ARBA" id="ARBA00022448"/>
    </source>
</evidence>
<proteinExistence type="predicted"/>
<dbReference type="InterPro" id="IPR003439">
    <property type="entry name" value="ABC_transporter-like_ATP-bd"/>
</dbReference>
<evidence type="ECO:0000259" key="4">
    <source>
        <dbReference type="PROSITE" id="PS50893"/>
    </source>
</evidence>
<dbReference type="SMART" id="SM00382">
    <property type="entry name" value="AAA"/>
    <property type="match status" value="1"/>
</dbReference>
<dbReference type="AlphaFoldDB" id="A0A9X1PHX8"/>
<dbReference type="Proteomes" id="UP001139000">
    <property type="component" value="Unassembled WGS sequence"/>
</dbReference>
<dbReference type="Pfam" id="PF00005">
    <property type="entry name" value="ABC_tran"/>
    <property type="match status" value="1"/>
</dbReference>
<keyword evidence="6" id="KW-1185">Reference proteome</keyword>
<dbReference type="EMBL" id="JAJTTC010000001">
    <property type="protein sequence ID" value="MCF0061350.1"/>
    <property type="molecule type" value="Genomic_DNA"/>
</dbReference>
<evidence type="ECO:0000313" key="5">
    <source>
        <dbReference type="EMBL" id="MCF0061350.1"/>
    </source>
</evidence>
<keyword evidence="3 5" id="KW-0067">ATP-binding</keyword>
<dbReference type="Gene3D" id="3.40.50.300">
    <property type="entry name" value="P-loop containing nucleotide triphosphate hydrolases"/>
    <property type="match status" value="1"/>
</dbReference>
<dbReference type="PANTHER" id="PTHR42939">
    <property type="entry name" value="ABC TRANSPORTER ATP-BINDING PROTEIN ALBC-RELATED"/>
    <property type="match status" value="1"/>
</dbReference>
<dbReference type="SUPFAM" id="SSF52540">
    <property type="entry name" value="P-loop containing nucleoside triphosphate hydrolases"/>
    <property type="match status" value="1"/>
</dbReference>
<feature type="domain" description="ABC transporter" evidence="4">
    <location>
        <begin position="3"/>
        <end position="219"/>
    </location>
</feature>
<evidence type="ECO:0000256" key="3">
    <source>
        <dbReference type="ARBA" id="ARBA00022840"/>
    </source>
</evidence>
<dbReference type="PANTHER" id="PTHR42939:SF1">
    <property type="entry name" value="ABC TRANSPORTER ATP-BINDING PROTEIN ALBC-RELATED"/>
    <property type="match status" value="1"/>
</dbReference>
<keyword evidence="1" id="KW-0813">Transport</keyword>
<evidence type="ECO:0000313" key="6">
    <source>
        <dbReference type="Proteomes" id="UP001139000"/>
    </source>
</evidence>
<sequence>MKLEVKQIEKHFGSRPILTNVNIHLQTGETVGIFGRNGCGKSTLMKVLFGTIKATASSVFLDNTQFHPRANISRKLIAYLPQVSFLPLDMKVRNLIQMIFSDGETQNHIFYAPGVALFENQKVGSLSLGTLKYLEFLLIANMDHPFLMLDEPFSMIDPLFHEIIKNIIVSQLTTKAILITDHYYTDVWDVTQRNYVLANGATLPVRSQVELATYGYLPIRS</sequence>
<accession>A0A9X1PHX8</accession>
<organism evidence="5 6">
    <name type="scientific">Dyadobacter chenwenxiniae</name>
    <dbReference type="NCBI Taxonomy" id="2906456"/>
    <lineage>
        <taxon>Bacteria</taxon>
        <taxon>Pseudomonadati</taxon>
        <taxon>Bacteroidota</taxon>
        <taxon>Cytophagia</taxon>
        <taxon>Cytophagales</taxon>
        <taxon>Spirosomataceae</taxon>
        <taxon>Dyadobacter</taxon>
    </lineage>
</organism>
<dbReference type="PROSITE" id="PS50893">
    <property type="entry name" value="ABC_TRANSPORTER_2"/>
    <property type="match status" value="1"/>
</dbReference>
<dbReference type="GO" id="GO:0005524">
    <property type="term" value="F:ATP binding"/>
    <property type="evidence" value="ECO:0007669"/>
    <property type="project" value="UniProtKB-KW"/>
</dbReference>
<dbReference type="InterPro" id="IPR027417">
    <property type="entry name" value="P-loop_NTPase"/>
</dbReference>
<dbReference type="GO" id="GO:0016887">
    <property type="term" value="F:ATP hydrolysis activity"/>
    <property type="evidence" value="ECO:0007669"/>
    <property type="project" value="InterPro"/>
</dbReference>
<dbReference type="RefSeq" id="WP_234654593.1">
    <property type="nucleotide sequence ID" value="NZ_CP094997.1"/>
</dbReference>
<dbReference type="InterPro" id="IPR003593">
    <property type="entry name" value="AAA+_ATPase"/>
</dbReference>
<name>A0A9X1PHX8_9BACT</name>
<comment type="caution">
    <text evidence="5">The sequence shown here is derived from an EMBL/GenBank/DDBJ whole genome shotgun (WGS) entry which is preliminary data.</text>
</comment>
<keyword evidence="2" id="KW-0547">Nucleotide-binding</keyword>
<gene>
    <name evidence="5" type="ORF">LXM26_07590</name>
</gene>
<dbReference type="InterPro" id="IPR051782">
    <property type="entry name" value="ABC_Transporter_VariousFunc"/>
</dbReference>
<reference evidence="5" key="1">
    <citation type="submission" date="2021-12" db="EMBL/GenBank/DDBJ databases">
        <title>Novel species in genus Dyadobacter.</title>
        <authorList>
            <person name="Ma C."/>
        </authorList>
    </citation>
    <scope>NUCLEOTIDE SEQUENCE</scope>
    <source>
        <strain evidence="5">LJ419</strain>
    </source>
</reference>
<evidence type="ECO:0000256" key="2">
    <source>
        <dbReference type="ARBA" id="ARBA00022741"/>
    </source>
</evidence>
<protein>
    <submittedName>
        <fullName evidence="5">ATP-binding cassette domain-containing protein</fullName>
    </submittedName>
</protein>